<keyword evidence="8" id="KW-1185">Reference proteome</keyword>
<gene>
    <name evidence="7" type="ORF">SAY87_001998</name>
</gene>
<evidence type="ECO:0000256" key="3">
    <source>
        <dbReference type="ARBA" id="ARBA00022989"/>
    </source>
</evidence>
<feature type="compositionally biased region" description="Low complexity" evidence="5">
    <location>
        <begin position="322"/>
        <end position="332"/>
    </location>
</feature>
<accession>A0AAN7JTH3</accession>
<dbReference type="Proteomes" id="UP001345219">
    <property type="component" value="Chromosome 2"/>
</dbReference>
<dbReference type="EMBL" id="JAXIOK010000015">
    <property type="protein sequence ID" value="KAK4753894.1"/>
    <property type="molecule type" value="Genomic_DNA"/>
</dbReference>
<protein>
    <recommendedName>
        <fullName evidence="6">GTD-binding domain-containing protein</fullName>
    </recommendedName>
</protein>
<dbReference type="GO" id="GO:0016020">
    <property type="term" value="C:membrane"/>
    <property type="evidence" value="ECO:0007669"/>
    <property type="project" value="UniProtKB-SubCell"/>
</dbReference>
<evidence type="ECO:0000256" key="5">
    <source>
        <dbReference type="SAM" id="MobiDB-lite"/>
    </source>
</evidence>
<evidence type="ECO:0000313" key="7">
    <source>
        <dbReference type="EMBL" id="KAK4753894.1"/>
    </source>
</evidence>
<dbReference type="PANTHER" id="PTHR31422:SF1">
    <property type="entry name" value="GTD-BINDING DOMAIN-CONTAINING PROTEIN"/>
    <property type="match status" value="1"/>
</dbReference>
<evidence type="ECO:0000313" key="8">
    <source>
        <dbReference type="Proteomes" id="UP001345219"/>
    </source>
</evidence>
<keyword evidence="4" id="KW-0472">Membrane</keyword>
<evidence type="ECO:0000256" key="2">
    <source>
        <dbReference type="ARBA" id="ARBA00022692"/>
    </source>
</evidence>
<keyword evidence="2" id="KW-0812">Transmembrane</keyword>
<keyword evidence="3" id="KW-1133">Transmembrane helix</keyword>
<evidence type="ECO:0000256" key="4">
    <source>
        <dbReference type="ARBA" id="ARBA00023136"/>
    </source>
</evidence>
<evidence type="ECO:0000256" key="1">
    <source>
        <dbReference type="ARBA" id="ARBA00004370"/>
    </source>
</evidence>
<dbReference type="Pfam" id="PF04576">
    <property type="entry name" value="Zein-binding"/>
    <property type="match status" value="1"/>
</dbReference>
<name>A0AAN7JTH3_9MYRT</name>
<dbReference type="InterPro" id="IPR007656">
    <property type="entry name" value="GTD-bd"/>
</dbReference>
<sequence length="428" mass="48871">MAQPAGIFGKDLSALKEALFDQQQLLLKLHTELDVEREASASATSEALSMILRLQGEKAAVEMEASQYKRMAEEKLCHAETSLEALEELIYHKEMEITSLEFQVQAYRYKLLSLGWTDVCMNDNRFAENMFPQKEDTGVNQTVRKTGPLPGIRWKDGYQRKGILSSSSGIQNSEAFPLIIEEYFDSETNTEMPDVEKKYGNGSTVGNLDSYWEQIRKLDYRVKELSKGKCSLEDENLDSCSISSSPMNLSCHLGRDNVDVKYYQSCQENASSCSMNVVQDIFEVPKNEDGYKTLVKGKSTSKVDYEALYSRSNDQNECIEDLSSSNLRPRPSRLSDNKKKDAHPLESQLYLQQLVQRIERLEKSGVSQGRREVTREDSGNGELNLLREIRQQLNSIQSEMRCWRAKEEPPPDDTPMITLMEAMLHFWL</sequence>
<comment type="subcellular location">
    <subcellularLocation>
        <location evidence="1">Membrane</location>
    </subcellularLocation>
</comment>
<dbReference type="GO" id="GO:0080115">
    <property type="term" value="F:myosin XI tail binding"/>
    <property type="evidence" value="ECO:0007669"/>
    <property type="project" value="UniProtKB-ARBA"/>
</dbReference>
<dbReference type="PANTHER" id="PTHR31422">
    <property type="entry name" value="BNAANNG28530D PROTEIN"/>
    <property type="match status" value="1"/>
</dbReference>
<comment type="caution">
    <text evidence="7">The sequence shown here is derived from an EMBL/GenBank/DDBJ whole genome shotgun (WGS) entry which is preliminary data.</text>
</comment>
<organism evidence="7 8">
    <name type="scientific">Trapa incisa</name>
    <dbReference type="NCBI Taxonomy" id="236973"/>
    <lineage>
        <taxon>Eukaryota</taxon>
        <taxon>Viridiplantae</taxon>
        <taxon>Streptophyta</taxon>
        <taxon>Embryophyta</taxon>
        <taxon>Tracheophyta</taxon>
        <taxon>Spermatophyta</taxon>
        <taxon>Magnoliopsida</taxon>
        <taxon>eudicotyledons</taxon>
        <taxon>Gunneridae</taxon>
        <taxon>Pentapetalae</taxon>
        <taxon>rosids</taxon>
        <taxon>malvids</taxon>
        <taxon>Myrtales</taxon>
        <taxon>Lythraceae</taxon>
        <taxon>Trapa</taxon>
    </lineage>
</organism>
<evidence type="ECO:0000259" key="6">
    <source>
        <dbReference type="PROSITE" id="PS51775"/>
    </source>
</evidence>
<feature type="domain" description="GTD-binding" evidence="6">
    <location>
        <begin position="10"/>
        <end position="108"/>
    </location>
</feature>
<feature type="region of interest" description="Disordered" evidence="5">
    <location>
        <begin position="320"/>
        <end position="342"/>
    </location>
</feature>
<proteinExistence type="predicted"/>
<dbReference type="AlphaFoldDB" id="A0AAN7JTH3"/>
<reference evidence="7 8" key="1">
    <citation type="journal article" date="2023" name="Hortic Res">
        <title>Pangenome of water caltrop reveals structural variations and asymmetric subgenome divergence after allopolyploidization.</title>
        <authorList>
            <person name="Zhang X."/>
            <person name="Chen Y."/>
            <person name="Wang L."/>
            <person name="Yuan Y."/>
            <person name="Fang M."/>
            <person name="Shi L."/>
            <person name="Lu R."/>
            <person name="Comes H.P."/>
            <person name="Ma Y."/>
            <person name="Chen Y."/>
            <person name="Huang G."/>
            <person name="Zhou Y."/>
            <person name="Zheng Z."/>
            <person name="Qiu Y."/>
        </authorList>
    </citation>
    <scope>NUCLEOTIDE SEQUENCE [LARGE SCALE GENOMIC DNA]</scope>
    <source>
        <tissue evidence="7">Roots</tissue>
    </source>
</reference>
<dbReference type="PROSITE" id="PS51775">
    <property type="entry name" value="GTD_BINDING"/>
    <property type="match status" value="1"/>
</dbReference>
<feature type="compositionally biased region" description="Basic and acidic residues" evidence="5">
    <location>
        <begin position="333"/>
        <end position="342"/>
    </location>
</feature>